<accession>A0ABX4BWD5</accession>
<keyword evidence="1" id="KW-0732">Signal</keyword>
<gene>
    <name evidence="2" type="ORF">B0A65_02255</name>
</gene>
<evidence type="ECO:0000256" key="1">
    <source>
        <dbReference type="SAM" id="SignalP"/>
    </source>
</evidence>
<dbReference type="RefSeq" id="WP_074660230.1">
    <property type="nucleotide sequence ID" value="NZ_MUGV01000005.1"/>
</dbReference>
<keyword evidence="3" id="KW-1185">Reference proteome</keyword>
<sequence>MKKIIFLFLLSSNSLLFSQTILNSYPLDLKKSYGAEQILTAENKQTHEVFVFAADSENISILKYNSSLFLTDQYKGPLKDVDDKSLVGYSFSADGLPTLYWSTKNYGTIIATKYFFGNKTSKNLNFVFTSEKQSIITQFQLENSYNLLVKDLEEQTLILYTFGNGTVEQKIFDFSAFKFQNSNTKFVTFNYVIQQNPIEQIGTDEYNPLFKTTAKSKLYIFPNRFVLTLDHNPKKTQVFDINLETEEIKEKDFTQSLILKPKKRSNSFFQDNKLYQTIASDEEFFLDIKDYNSDKTLKSFHITKNDTIDFKTSPLLIQREGEKAKALKTTKKFLNNLSYLDIGLSVFKNKENTLITLGGTPNMARQGSIFISSYYPFEDFGFYDNGSSYYPPNYSSGYIHTESVYFESVWNPDFAIVKQEQLEPLAIDNIYYFMSLNKQIALDNILKYKDFYILNYYDTASKQFIMRKFKDGFNADDPFLDQLNTPSSFKKPFHKRS</sequence>
<name>A0ABX4BWD5_FLAFR</name>
<feature type="chain" id="PRO_5046365191" evidence="1">
    <location>
        <begin position="19"/>
        <end position="497"/>
    </location>
</feature>
<evidence type="ECO:0000313" key="2">
    <source>
        <dbReference type="EMBL" id="OXA81875.1"/>
    </source>
</evidence>
<reference evidence="2 3" key="1">
    <citation type="submission" date="2016-11" db="EMBL/GenBank/DDBJ databases">
        <title>Whole genomes of Flavobacteriaceae.</title>
        <authorList>
            <person name="Stine C."/>
            <person name="Li C."/>
            <person name="Tadesse D."/>
        </authorList>
    </citation>
    <scope>NUCLEOTIDE SEQUENCE [LARGE SCALE GENOMIC DNA]</scope>
    <source>
        <strain evidence="2 3">DSM 15937</strain>
    </source>
</reference>
<dbReference type="Proteomes" id="UP000198382">
    <property type="component" value="Unassembled WGS sequence"/>
</dbReference>
<proteinExistence type="predicted"/>
<protein>
    <submittedName>
        <fullName evidence="2">Uncharacterized protein</fullName>
    </submittedName>
</protein>
<dbReference type="EMBL" id="MUGV01000005">
    <property type="protein sequence ID" value="OXA81875.1"/>
    <property type="molecule type" value="Genomic_DNA"/>
</dbReference>
<evidence type="ECO:0000313" key="3">
    <source>
        <dbReference type="Proteomes" id="UP000198382"/>
    </source>
</evidence>
<feature type="signal peptide" evidence="1">
    <location>
        <begin position="1"/>
        <end position="18"/>
    </location>
</feature>
<organism evidence="2 3">
    <name type="scientific">Flavobacterium frigidimaris</name>
    <dbReference type="NCBI Taxonomy" id="262320"/>
    <lineage>
        <taxon>Bacteria</taxon>
        <taxon>Pseudomonadati</taxon>
        <taxon>Bacteroidota</taxon>
        <taxon>Flavobacteriia</taxon>
        <taxon>Flavobacteriales</taxon>
        <taxon>Flavobacteriaceae</taxon>
        <taxon>Flavobacterium</taxon>
    </lineage>
</organism>
<comment type="caution">
    <text evidence="2">The sequence shown here is derived from an EMBL/GenBank/DDBJ whole genome shotgun (WGS) entry which is preliminary data.</text>
</comment>